<name>A0A6A4GC31_9AGAR</name>
<dbReference type="Proteomes" id="UP000799118">
    <property type="component" value="Unassembled WGS sequence"/>
</dbReference>
<proteinExistence type="predicted"/>
<evidence type="ECO:0000313" key="2">
    <source>
        <dbReference type="Proteomes" id="UP000799118"/>
    </source>
</evidence>
<dbReference type="EMBL" id="ML770738">
    <property type="protein sequence ID" value="KAE9383051.1"/>
    <property type="molecule type" value="Genomic_DNA"/>
</dbReference>
<accession>A0A6A4GC31</accession>
<dbReference type="AlphaFoldDB" id="A0A6A4GC31"/>
<protein>
    <recommendedName>
        <fullName evidence="3">Reverse transcriptase zinc-binding domain-containing protein</fullName>
    </recommendedName>
</protein>
<organism evidence="1 2">
    <name type="scientific">Gymnopus androsaceus JB14</name>
    <dbReference type="NCBI Taxonomy" id="1447944"/>
    <lineage>
        <taxon>Eukaryota</taxon>
        <taxon>Fungi</taxon>
        <taxon>Dikarya</taxon>
        <taxon>Basidiomycota</taxon>
        <taxon>Agaricomycotina</taxon>
        <taxon>Agaricomycetes</taxon>
        <taxon>Agaricomycetidae</taxon>
        <taxon>Agaricales</taxon>
        <taxon>Marasmiineae</taxon>
        <taxon>Omphalotaceae</taxon>
        <taxon>Gymnopus</taxon>
    </lineage>
</organism>
<keyword evidence="2" id="KW-1185">Reference proteome</keyword>
<feature type="non-terminal residue" evidence="1">
    <location>
        <position position="109"/>
    </location>
</feature>
<evidence type="ECO:0000313" key="1">
    <source>
        <dbReference type="EMBL" id="KAE9383051.1"/>
    </source>
</evidence>
<gene>
    <name evidence="1" type="ORF">BT96DRAFT_844644</name>
</gene>
<reference evidence="1" key="1">
    <citation type="journal article" date="2019" name="Environ. Microbiol.">
        <title>Fungal ecological strategies reflected in gene transcription - a case study of two litter decomposers.</title>
        <authorList>
            <person name="Barbi F."/>
            <person name="Kohler A."/>
            <person name="Barry K."/>
            <person name="Baskaran P."/>
            <person name="Daum C."/>
            <person name="Fauchery L."/>
            <person name="Ihrmark K."/>
            <person name="Kuo A."/>
            <person name="LaButti K."/>
            <person name="Lipzen A."/>
            <person name="Morin E."/>
            <person name="Grigoriev I.V."/>
            <person name="Henrissat B."/>
            <person name="Lindahl B."/>
            <person name="Martin F."/>
        </authorList>
    </citation>
    <scope>NUCLEOTIDE SEQUENCE</scope>
    <source>
        <strain evidence="1">JB14</strain>
    </source>
</reference>
<dbReference type="OrthoDB" id="3253907at2759"/>
<sequence>MHCGKIDDFRHILTECETPGQATIWKLAGKLWEIKRSTIPWTFLALGDILGCSLARITAPGTKRILAGESRLWKILIAESAYLIWIMRCERVIANDHMPFSESEVENRW</sequence>
<evidence type="ECO:0008006" key="3">
    <source>
        <dbReference type="Google" id="ProtNLM"/>
    </source>
</evidence>